<reference evidence="1" key="1">
    <citation type="submission" date="2023-04" db="EMBL/GenBank/DDBJ databases">
        <title>Draft Genome sequencing of Naganishia species isolated from polar environments using Oxford Nanopore Technology.</title>
        <authorList>
            <person name="Leo P."/>
            <person name="Venkateswaran K."/>
        </authorList>
    </citation>
    <scope>NUCLEOTIDE SEQUENCE</scope>
    <source>
        <strain evidence="1">MNA-CCFEE 5261</strain>
    </source>
</reference>
<dbReference type="Proteomes" id="UP001241377">
    <property type="component" value="Unassembled WGS sequence"/>
</dbReference>
<keyword evidence="2" id="KW-1185">Reference proteome</keyword>
<evidence type="ECO:0000313" key="1">
    <source>
        <dbReference type="EMBL" id="KAJ9091887.1"/>
    </source>
</evidence>
<sequence length="385" mass="44462">MSTVDPLSTSVQQWLFSPIQLTRTPSQQPSTNSTTHPDDSWTFQNEYQKRREAIMFLMAVQKDLQYHNPVKQQVDQWKFQQKAHEGTMRNMQQGGIMAMDLQGMPPAMGMGVPYGRPNPMQMSMGMQQQGRYGQHPTNSKGIDLQVNLDTMPMKDLLAHSGVFGHVNSAEYLHWVNVNQEFEQVPYARDVAYTAASYLQRFFMRRSLRDYKAKEIAVACLYLALKAEERMNIKIRVVARAFKAKLGQMSAQTDYFENTIAQYEDLVLETLCYDLSIPQPLGYVLRAHSFLYPPSVSLDDMSAGKEKRKEKEREKKQSVWDEDGDTWGFKNQISNKYQQQIQRQHQEKQDATHVKAKKRQAAEEMKGEELYKAALLDLAYLICDET</sequence>
<accession>A0ACC2UYN1</accession>
<name>A0ACC2UYN1_9TREE</name>
<organism evidence="1 2">
    <name type="scientific">Naganishia cerealis</name>
    <dbReference type="NCBI Taxonomy" id="610337"/>
    <lineage>
        <taxon>Eukaryota</taxon>
        <taxon>Fungi</taxon>
        <taxon>Dikarya</taxon>
        <taxon>Basidiomycota</taxon>
        <taxon>Agaricomycotina</taxon>
        <taxon>Tremellomycetes</taxon>
        <taxon>Filobasidiales</taxon>
        <taxon>Filobasidiaceae</taxon>
        <taxon>Naganishia</taxon>
    </lineage>
</organism>
<protein>
    <submittedName>
        <fullName evidence="1">Uncharacterized protein</fullName>
    </submittedName>
</protein>
<comment type="caution">
    <text evidence="1">The sequence shown here is derived from an EMBL/GenBank/DDBJ whole genome shotgun (WGS) entry which is preliminary data.</text>
</comment>
<gene>
    <name evidence="1" type="ORF">QFC19_008913</name>
</gene>
<evidence type="ECO:0000313" key="2">
    <source>
        <dbReference type="Proteomes" id="UP001241377"/>
    </source>
</evidence>
<proteinExistence type="predicted"/>
<dbReference type="EMBL" id="JASBWR010000142">
    <property type="protein sequence ID" value="KAJ9091887.1"/>
    <property type="molecule type" value="Genomic_DNA"/>
</dbReference>